<feature type="region of interest" description="Disordered" evidence="1">
    <location>
        <begin position="94"/>
        <end position="113"/>
    </location>
</feature>
<name>A0ABY7EXN8_MYAAR</name>
<gene>
    <name evidence="2" type="ORF">MAR_003824</name>
</gene>
<reference evidence="2" key="1">
    <citation type="submission" date="2022-11" db="EMBL/GenBank/DDBJ databases">
        <title>Centuries of genome instability and evolution in soft-shell clam transmissible cancer (bioRxiv).</title>
        <authorList>
            <person name="Hart S.F.M."/>
            <person name="Yonemitsu M.A."/>
            <person name="Giersch R.M."/>
            <person name="Beal B.F."/>
            <person name="Arriagada G."/>
            <person name="Davis B.W."/>
            <person name="Ostrander E.A."/>
            <person name="Goff S.P."/>
            <person name="Metzger M.J."/>
        </authorList>
    </citation>
    <scope>NUCLEOTIDE SEQUENCE</scope>
    <source>
        <strain evidence="2">MELC-2E11</strain>
        <tissue evidence="2">Siphon/mantle</tissue>
    </source>
</reference>
<accession>A0ABY7EXN8</accession>
<protein>
    <submittedName>
        <fullName evidence="2">Uncharacterized protein</fullName>
    </submittedName>
</protein>
<proteinExistence type="predicted"/>
<dbReference type="Proteomes" id="UP001164746">
    <property type="component" value="Chromosome 9"/>
</dbReference>
<feature type="region of interest" description="Disordered" evidence="1">
    <location>
        <begin position="1"/>
        <end position="39"/>
    </location>
</feature>
<evidence type="ECO:0000313" key="2">
    <source>
        <dbReference type="EMBL" id="WAR13719.1"/>
    </source>
</evidence>
<dbReference type="EMBL" id="CP111020">
    <property type="protein sequence ID" value="WAR13719.1"/>
    <property type="molecule type" value="Genomic_DNA"/>
</dbReference>
<evidence type="ECO:0000313" key="3">
    <source>
        <dbReference type="Proteomes" id="UP001164746"/>
    </source>
</evidence>
<sequence>MYKNSKAAVKGKIDLSRKTGGGGNDLPKPVRGSNGQPFRNIQCPAAKWGPRRVEQLLKMSMDIRNVIDYHLSEADIRKANAPLEDAVGDCDVPSTSGFVPSKGKMSRRKRKRDAGDQLFQLEEKRLTAETAAFSAQDYYWREKNRREEELHLVTLNLRKHQLKKFQ</sequence>
<evidence type="ECO:0000256" key="1">
    <source>
        <dbReference type="SAM" id="MobiDB-lite"/>
    </source>
</evidence>
<keyword evidence="3" id="KW-1185">Reference proteome</keyword>
<organism evidence="2 3">
    <name type="scientific">Mya arenaria</name>
    <name type="common">Soft-shell clam</name>
    <dbReference type="NCBI Taxonomy" id="6604"/>
    <lineage>
        <taxon>Eukaryota</taxon>
        <taxon>Metazoa</taxon>
        <taxon>Spiralia</taxon>
        <taxon>Lophotrochozoa</taxon>
        <taxon>Mollusca</taxon>
        <taxon>Bivalvia</taxon>
        <taxon>Autobranchia</taxon>
        <taxon>Heteroconchia</taxon>
        <taxon>Euheterodonta</taxon>
        <taxon>Imparidentia</taxon>
        <taxon>Neoheterodontei</taxon>
        <taxon>Myida</taxon>
        <taxon>Myoidea</taxon>
        <taxon>Myidae</taxon>
        <taxon>Mya</taxon>
    </lineage>
</organism>